<feature type="compositionally biased region" description="Basic residues" evidence="1">
    <location>
        <begin position="22"/>
        <end position="32"/>
    </location>
</feature>
<proteinExistence type="predicted"/>
<evidence type="ECO:0000313" key="3">
    <source>
        <dbReference type="WBParaSite" id="PTRK_0001657600.1"/>
    </source>
</evidence>
<dbReference type="AlphaFoldDB" id="A0A0N5A4I4"/>
<feature type="region of interest" description="Disordered" evidence="1">
    <location>
        <begin position="1"/>
        <end position="105"/>
    </location>
</feature>
<dbReference type="Proteomes" id="UP000038045">
    <property type="component" value="Unplaced"/>
</dbReference>
<protein>
    <submittedName>
        <fullName evidence="3">NAD-specific glutamate dehydrogenase</fullName>
    </submittedName>
</protein>
<evidence type="ECO:0000256" key="1">
    <source>
        <dbReference type="SAM" id="MobiDB-lite"/>
    </source>
</evidence>
<name>A0A0N5A4I4_PARTI</name>
<evidence type="ECO:0000313" key="2">
    <source>
        <dbReference type="Proteomes" id="UP000038045"/>
    </source>
</evidence>
<keyword evidence="2" id="KW-1185">Reference proteome</keyword>
<feature type="compositionally biased region" description="Polar residues" evidence="1">
    <location>
        <begin position="36"/>
        <end position="47"/>
    </location>
</feature>
<sequence>MTEGRRTGWKLVESARKNAPGRFRRRYKRSHGAKNTPGTRIDQTLVQSAARPRRSHPEVNPALKQRATASQGSRRASKEAPKQRAAARRASRAQTRRRRRDADARGLHRSDLGFRIALAARDDGAGVAHGAALGRRAARDEAGHRLLTALLGFVDQELGGVFFSRAADFADHDDRLGFIVGEEHFQHVDELGALDRIAADTDSSRLAEAFVRGLEHCLIGQGAGTRYDTHLALLEDVARHDADLALVRGQDARAVRAEQARLRAVQTRLDAHHVLHRNAFGDAGDEGDLGLDGLDDGVGRACRRDVDDGGVGAGALLAFGDRGEDRQAFAVRAGPGLAALGRVHAADHLGAVIGQGLFGVEAAGLAGQALNQDLGVLIDEDGHVSDLLAQLGVRAFQTHDQRHLQAHFLHRSDDALGDDVALHDAAEDVDEDALDLRVSGDDLEGRRDLVLAGAAADVAEVGGLFAVQLDDVHRRHSQAGAVDHAADVAVQRHVGEIPLRGLDLLGVFFGLIAQGADVFVAVQGVAVEADLGVQNAQMAVFHDDQRVDLEHVHVLLDEGLVQDREQRLAVFGGV</sequence>
<dbReference type="WBParaSite" id="PTRK_0001657600.1">
    <property type="protein sequence ID" value="PTRK_0001657600.1"/>
    <property type="gene ID" value="PTRK_0001657600"/>
</dbReference>
<feature type="compositionally biased region" description="Basic residues" evidence="1">
    <location>
        <begin position="85"/>
        <end position="99"/>
    </location>
</feature>
<reference evidence="3" key="1">
    <citation type="submission" date="2017-02" db="UniProtKB">
        <authorList>
            <consortium name="WormBaseParasite"/>
        </authorList>
    </citation>
    <scope>IDENTIFICATION</scope>
</reference>
<organism evidence="2 3">
    <name type="scientific">Parastrongyloides trichosuri</name>
    <name type="common">Possum-specific nematode worm</name>
    <dbReference type="NCBI Taxonomy" id="131310"/>
    <lineage>
        <taxon>Eukaryota</taxon>
        <taxon>Metazoa</taxon>
        <taxon>Ecdysozoa</taxon>
        <taxon>Nematoda</taxon>
        <taxon>Chromadorea</taxon>
        <taxon>Rhabditida</taxon>
        <taxon>Tylenchina</taxon>
        <taxon>Panagrolaimomorpha</taxon>
        <taxon>Strongyloidoidea</taxon>
        <taxon>Strongyloididae</taxon>
        <taxon>Parastrongyloides</taxon>
    </lineage>
</organism>
<accession>A0A0N5A4I4</accession>